<dbReference type="GO" id="GO:0009318">
    <property type="term" value="C:exodeoxyribonuclease VII complex"/>
    <property type="evidence" value="ECO:0007669"/>
    <property type="project" value="UniProtKB-UniRule"/>
</dbReference>
<dbReference type="GO" id="GO:0008855">
    <property type="term" value="F:exodeoxyribonuclease VII activity"/>
    <property type="evidence" value="ECO:0007669"/>
    <property type="project" value="UniProtKB-UniRule"/>
</dbReference>
<dbReference type="InterPro" id="IPR020579">
    <property type="entry name" value="Exonuc_VII_lsu_C"/>
</dbReference>
<protein>
    <recommendedName>
        <fullName evidence="1">Exodeoxyribonuclease 7 large subunit</fullName>
        <ecNumber evidence="1">3.1.11.6</ecNumber>
    </recommendedName>
    <alternativeName>
        <fullName evidence="1">Exodeoxyribonuclease VII large subunit</fullName>
        <shortName evidence="1">Exonuclease VII large subunit</shortName>
    </alternativeName>
</protein>
<dbReference type="InterPro" id="IPR003753">
    <property type="entry name" value="Exonuc_VII_L"/>
</dbReference>
<evidence type="ECO:0000313" key="3">
    <source>
        <dbReference type="EMBL" id="ASX25635.1"/>
    </source>
</evidence>
<proteinExistence type="inferred from homology"/>
<dbReference type="Proteomes" id="UP000216438">
    <property type="component" value="Chromosome"/>
</dbReference>
<dbReference type="EC" id="3.1.11.6" evidence="1"/>
<dbReference type="EMBL" id="CP016303">
    <property type="protein sequence ID" value="ASX25635.1"/>
    <property type="molecule type" value="Genomic_DNA"/>
</dbReference>
<reference evidence="3 4" key="2">
    <citation type="submission" date="2017-09" db="EMBL/GenBank/DDBJ databases">
        <title>The genome of whitefly Bemisia tabaci, a global crop pest, provides novel insights into virus transmission, host adaptation and insecticide resistance.</title>
        <authorList>
            <person name="Kaur N."/>
            <person name="Kliot A."/>
            <person name="Pinheiro P.V."/>
            <person name="Luan J."/>
            <person name="Zheng Y."/>
            <person name="Liu W."/>
            <person name="Sun H."/>
            <person name="Yang X."/>
            <person name="Xu Y."/>
            <person name="Luo Y."/>
            <person name="Kruse A."/>
            <person name="Fisher T.W."/>
            <person name="Nelson D.R."/>
            <person name="Elimelech M."/>
            <person name="MacCoss M."/>
            <person name="Johnson R."/>
            <person name="Cohen E."/>
            <person name="Hunter W.B."/>
            <person name="Brown J.K."/>
            <person name="Jander G."/>
            <person name="Cilia M."/>
            <person name="Douglas A.E."/>
            <person name="Ghanim M."/>
            <person name="Simmons A.M."/>
            <person name="Wintermantel W.M."/>
            <person name="Ling K.-S."/>
            <person name="Fei Z."/>
        </authorList>
    </citation>
    <scope>NUCLEOTIDE SEQUENCE [LARGE SCALE GENOMIC DNA]</scope>
    <source>
        <strain evidence="3 4">MEAM1</strain>
    </source>
</reference>
<dbReference type="Pfam" id="PF13742">
    <property type="entry name" value="tRNA_anti_2"/>
    <property type="match status" value="1"/>
</dbReference>
<comment type="subcellular location">
    <subcellularLocation>
        <location evidence="1 2">Cytoplasm</location>
    </subcellularLocation>
</comment>
<dbReference type="GO" id="GO:0005737">
    <property type="term" value="C:cytoplasm"/>
    <property type="evidence" value="ECO:0007669"/>
    <property type="project" value="UniProtKB-SubCell"/>
</dbReference>
<evidence type="ECO:0000313" key="4">
    <source>
        <dbReference type="Proteomes" id="UP000216438"/>
    </source>
</evidence>
<comment type="function">
    <text evidence="1">Bidirectionally degrades single-stranded DNA into large acid-insoluble oligonucleotides, which are then degraded further into small acid-soluble oligonucleotides.</text>
</comment>
<dbReference type="CDD" id="cd04489">
    <property type="entry name" value="ExoVII_LU_OBF"/>
    <property type="match status" value="1"/>
</dbReference>
<sequence>MPLSHFSDLFTVSQLNIRVRDILEKNIGQIWLMAEISNFSQPSSGHWYFTLKDERTQVRCTMFRNNNRHIFFKVQNGLQVLTRACVSLYEPRGEYQLIVESMEPAGEGILRQKFEQLKKKLAAEGLFAEKYKKSLPDSVKQLGVITSVSGAALFDILKVLQHRDPSLPVVIYPTRVQGEYAPSQIVKALSIANRRAECDLVILARGGGSLEDLSCFNDERVARAIFDSNLPIVSAIGHETDVSIADLVADLRASTPSAAAERVTRDKRDIIQKLGSHQQRMEMAMDYYFSKLRQRFVHLSHCIEQQHPQLELERQKMQLIHLKISMEKIIQEKLKGLINQEAHLKKSVLRQAPQIQLYQYQKQIQEEFHQLKATMERKIHHYVQRFAVVSSRLETVSPLATLARGYSVTCFSSGSMLKKIEQVQIGDELNTRLKGGWIKSQVLEIKKN</sequence>
<name>A0A249DWK4_9ENTR</name>
<keyword evidence="1 2" id="KW-0269">Exonuclease</keyword>
<dbReference type="PANTHER" id="PTHR30008">
    <property type="entry name" value="EXODEOXYRIBONUCLEASE 7 LARGE SUBUNIT"/>
    <property type="match status" value="1"/>
</dbReference>
<gene>
    <name evidence="1" type="primary">xseA</name>
    <name evidence="3" type="ORF">BA171_00120</name>
</gene>
<accession>A0A249DWK4</accession>
<comment type="subunit">
    <text evidence="1">Heterooligomer composed of large and small subunits.</text>
</comment>
<keyword evidence="1" id="KW-0963">Cytoplasm</keyword>
<dbReference type="GO" id="GO:0003676">
    <property type="term" value="F:nucleic acid binding"/>
    <property type="evidence" value="ECO:0007669"/>
    <property type="project" value="InterPro"/>
</dbReference>
<dbReference type="PANTHER" id="PTHR30008:SF0">
    <property type="entry name" value="EXODEOXYRIBONUCLEASE 7 LARGE SUBUNIT"/>
    <property type="match status" value="1"/>
</dbReference>
<keyword evidence="1 2" id="KW-0540">Nuclease</keyword>
<reference evidence="4" key="1">
    <citation type="submission" date="2016-06" db="EMBL/GenBank/DDBJ databases">
        <authorList>
            <person name="Chen W."/>
            <person name="Hasegawa D.K."/>
        </authorList>
    </citation>
    <scope>NUCLEOTIDE SEQUENCE [LARGE SCALE GENOMIC DNA]</scope>
    <source>
        <strain evidence="4">MEAM1</strain>
    </source>
</reference>
<evidence type="ECO:0000256" key="2">
    <source>
        <dbReference type="RuleBase" id="RU004355"/>
    </source>
</evidence>
<dbReference type="Pfam" id="PF02601">
    <property type="entry name" value="Exonuc_VII_L"/>
    <property type="match status" value="1"/>
</dbReference>
<evidence type="ECO:0000256" key="1">
    <source>
        <dbReference type="HAMAP-Rule" id="MF_00378"/>
    </source>
</evidence>
<dbReference type="OrthoDB" id="9802795at2"/>
<dbReference type="AlphaFoldDB" id="A0A249DWK4"/>
<organism evidence="3 4">
    <name type="scientific">Candidatus Hamiltonella defensa</name>
    <name type="common">Bemisia tabaci</name>
    <dbReference type="NCBI Taxonomy" id="672795"/>
    <lineage>
        <taxon>Bacteria</taxon>
        <taxon>Pseudomonadati</taxon>
        <taxon>Pseudomonadota</taxon>
        <taxon>Gammaproteobacteria</taxon>
        <taxon>Enterobacterales</taxon>
        <taxon>Enterobacteriaceae</taxon>
        <taxon>aphid secondary symbionts</taxon>
        <taxon>Candidatus Williamhamiltonella</taxon>
    </lineage>
</organism>
<dbReference type="InterPro" id="IPR025824">
    <property type="entry name" value="OB-fold_nuc-bd_dom"/>
</dbReference>
<dbReference type="NCBIfam" id="TIGR00237">
    <property type="entry name" value="xseA"/>
    <property type="match status" value="1"/>
</dbReference>
<comment type="similarity">
    <text evidence="1 2">Belongs to the XseA family.</text>
</comment>
<dbReference type="RefSeq" id="WP_046493838.1">
    <property type="nucleotide sequence ID" value="NZ_CP016303.1"/>
</dbReference>
<dbReference type="GO" id="GO:0006308">
    <property type="term" value="P:DNA catabolic process"/>
    <property type="evidence" value="ECO:0007669"/>
    <property type="project" value="UniProtKB-UniRule"/>
</dbReference>
<comment type="catalytic activity">
    <reaction evidence="1 2">
        <text>Exonucleolytic cleavage in either 5'- to 3'- or 3'- to 5'-direction to yield nucleoside 5'-phosphates.</text>
        <dbReference type="EC" id="3.1.11.6"/>
    </reaction>
</comment>
<keyword evidence="1 2" id="KW-0378">Hydrolase</keyword>
<dbReference type="HAMAP" id="MF_00378">
    <property type="entry name" value="Exonuc_7_L"/>
    <property type="match status" value="1"/>
</dbReference>